<organism evidence="1 2">
    <name type="scientific">Tritrichomonas foetus</name>
    <dbReference type="NCBI Taxonomy" id="1144522"/>
    <lineage>
        <taxon>Eukaryota</taxon>
        <taxon>Metamonada</taxon>
        <taxon>Parabasalia</taxon>
        <taxon>Tritrichomonadida</taxon>
        <taxon>Tritrichomonadidae</taxon>
        <taxon>Tritrichomonas</taxon>
    </lineage>
</organism>
<protein>
    <submittedName>
        <fullName evidence="1">Uncharacterized protein</fullName>
    </submittedName>
</protein>
<proteinExistence type="predicted"/>
<gene>
    <name evidence="1" type="ORF">TRFO_21442</name>
</gene>
<evidence type="ECO:0000313" key="1">
    <source>
        <dbReference type="EMBL" id="OHT09632.1"/>
    </source>
</evidence>
<dbReference type="Proteomes" id="UP000179807">
    <property type="component" value="Unassembled WGS sequence"/>
</dbReference>
<dbReference type="GeneID" id="94836676"/>
<keyword evidence="2" id="KW-1185">Reference proteome</keyword>
<dbReference type="RefSeq" id="XP_068362768.1">
    <property type="nucleotide sequence ID" value="XM_068501972.1"/>
</dbReference>
<dbReference type="AlphaFoldDB" id="A0A1J4KFC3"/>
<accession>A0A1J4KFC3</accession>
<dbReference type="EMBL" id="MLAK01000634">
    <property type="protein sequence ID" value="OHT09632.1"/>
    <property type="molecule type" value="Genomic_DNA"/>
</dbReference>
<reference evidence="1" key="1">
    <citation type="submission" date="2016-10" db="EMBL/GenBank/DDBJ databases">
        <authorList>
            <person name="Benchimol M."/>
            <person name="Almeida L.G."/>
            <person name="Vasconcelos A.T."/>
            <person name="Perreira-Neves A."/>
            <person name="Rosa I.A."/>
            <person name="Tasca T."/>
            <person name="Bogo M.R."/>
            <person name="de Souza W."/>
        </authorList>
    </citation>
    <scope>NUCLEOTIDE SEQUENCE [LARGE SCALE GENOMIC DNA]</scope>
    <source>
        <strain evidence="1">K</strain>
    </source>
</reference>
<name>A0A1J4KFC3_9EUKA</name>
<comment type="caution">
    <text evidence="1">The sequence shown here is derived from an EMBL/GenBank/DDBJ whole genome shotgun (WGS) entry which is preliminary data.</text>
</comment>
<sequence length="147" mass="17405">MRKMKKSTNTKQTQKPLTVPKIEDNSTYTLLLAPKHIRYLEIEKISIFGSHACANCKHLVDLKYKNEFYIDDLDFKIEEKAFFNCPKLIFFQKTEKDPKTYGPGRSKLLKQDNYGFIFYGIRIDNFGNVYDFDTYSRFPYDKNKGKL</sequence>
<dbReference type="VEuPathDB" id="TrichDB:TRFO_21442"/>
<evidence type="ECO:0000313" key="2">
    <source>
        <dbReference type="Proteomes" id="UP000179807"/>
    </source>
</evidence>